<dbReference type="GO" id="GO:0005829">
    <property type="term" value="C:cytosol"/>
    <property type="evidence" value="ECO:0007669"/>
    <property type="project" value="TreeGrafter"/>
</dbReference>
<sequence length="102" mass="10840">MTAWPNSPSISPEAKYPTVIEQNYAAAQWVVNKGAEKGLDGSRMVVAGDSVGGNMAAVLAIMAKERGDVGLDDLRGPPPAMVLNRRGRRAVRRGRGPRQQAA</sequence>
<feature type="region of interest" description="Disordered" evidence="1">
    <location>
        <begin position="69"/>
        <end position="102"/>
    </location>
</feature>
<dbReference type="InterPro" id="IPR029058">
    <property type="entry name" value="AB_hydrolase_fold"/>
</dbReference>
<reference evidence="3 4" key="1">
    <citation type="submission" date="2020-08" db="EMBL/GenBank/DDBJ databases">
        <title>Sequencing the genomes of 1000 actinobacteria strains.</title>
        <authorList>
            <person name="Klenk H.-P."/>
        </authorList>
    </citation>
    <scope>NUCLEOTIDE SEQUENCE [LARGE SCALE GENOMIC DNA]</scope>
    <source>
        <strain evidence="3 4">DSM 44320</strain>
    </source>
</reference>
<dbReference type="AlphaFoldDB" id="A0A7W5V2A9"/>
<proteinExistence type="predicted"/>
<organism evidence="3 4">
    <name type="scientific">Nonomuraea dietziae</name>
    <dbReference type="NCBI Taxonomy" id="65515"/>
    <lineage>
        <taxon>Bacteria</taxon>
        <taxon>Bacillati</taxon>
        <taxon>Actinomycetota</taxon>
        <taxon>Actinomycetes</taxon>
        <taxon>Streptosporangiales</taxon>
        <taxon>Streptosporangiaceae</taxon>
        <taxon>Nonomuraea</taxon>
    </lineage>
</organism>
<evidence type="ECO:0000259" key="2">
    <source>
        <dbReference type="Pfam" id="PF07859"/>
    </source>
</evidence>
<dbReference type="InterPro" id="IPR013094">
    <property type="entry name" value="AB_hydrolase_3"/>
</dbReference>
<dbReference type="Proteomes" id="UP000579945">
    <property type="component" value="Unassembled WGS sequence"/>
</dbReference>
<feature type="domain" description="Alpha/beta hydrolase fold-3" evidence="2">
    <location>
        <begin position="11"/>
        <end position="70"/>
    </location>
</feature>
<dbReference type="Pfam" id="PF07859">
    <property type="entry name" value="Abhydrolase_3"/>
    <property type="match status" value="1"/>
</dbReference>
<dbReference type="GO" id="GO:0004806">
    <property type="term" value="F:triacylglycerol lipase activity"/>
    <property type="evidence" value="ECO:0007669"/>
    <property type="project" value="TreeGrafter"/>
</dbReference>
<dbReference type="GO" id="GO:0004771">
    <property type="term" value="F:sterol ester esterase activity"/>
    <property type="evidence" value="ECO:0007669"/>
    <property type="project" value="TreeGrafter"/>
</dbReference>
<dbReference type="SUPFAM" id="SSF53474">
    <property type="entry name" value="alpha/beta-Hydrolases"/>
    <property type="match status" value="1"/>
</dbReference>
<dbReference type="PANTHER" id="PTHR23025">
    <property type="entry name" value="TRIACYLGLYCEROL LIPASE"/>
    <property type="match status" value="1"/>
</dbReference>
<keyword evidence="4" id="KW-1185">Reference proteome</keyword>
<dbReference type="EMBL" id="JACIBV010000001">
    <property type="protein sequence ID" value="MBB3727574.1"/>
    <property type="molecule type" value="Genomic_DNA"/>
</dbReference>
<dbReference type="PANTHER" id="PTHR23025:SF3">
    <property type="entry name" value="HORMONE-SENSITIVE LIPASE"/>
    <property type="match status" value="1"/>
</dbReference>
<evidence type="ECO:0000256" key="1">
    <source>
        <dbReference type="SAM" id="MobiDB-lite"/>
    </source>
</evidence>
<evidence type="ECO:0000313" key="4">
    <source>
        <dbReference type="Proteomes" id="UP000579945"/>
    </source>
</evidence>
<protein>
    <submittedName>
        <fullName evidence="3">Acetyl esterase/lipase</fullName>
    </submittedName>
</protein>
<comment type="caution">
    <text evidence="3">The sequence shown here is derived from an EMBL/GenBank/DDBJ whole genome shotgun (WGS) entry which is preliminary data.</text>
</comment>
<dbReference type="Gene3D" id="3.40.50.1820">
    <property type="entry name" value="alpha/beta hydrolase"/>
    <property type="match status" value="1"/>
</dbReference>
<accession>A0A7W5V2A9</accession>
<feature type="compositionally biased region" description="Basic residues" evidence="1">
    <location>
        <begin position="85"/>
        <end position="96"/>
    </location>
</feature>
<name>A0A7W5V2A9_9ACTN</name>
<evidence type="ECO:0000313" key="3">
    <source>
        <dbReference type="EMBL" id="MBB3727574.1"/>
    </source>
</evidence>
<dbReference type="GO" id="GO:0019433">
    <property type="term" value="P:triglyceride catabolic process"/>
    <property type="evidence" value="ECO:0007669"/>
    <property type="project" value="TreeGrafter"/>
</dbReference>
<gene>
    <name evidence="3" type="ORF">FHR33_003434</name>
</gene>